<dbReference type="AlphaFoldDB" id="A0A0R3RJ30"/>
<dbReference type="InterPro" id="IPR055458">
    <property type="entry name" value="IFT52_GIFT"/>
</dbReference>
<dbReference type="WBParaSite" id="EEL_0000148801-mRNA-1">
    <property type="protein sequence ID" value="EEL_0000148801-mRNA-1"/>
    <property type="gene ID" value="EEL_0000148801"/>
</dbReference>
<sequence>MLASTFDSNFGLNVSTNKRTNGINEKQHSTVNTRIIFDQSKKEPYHFHSGFRQIHKRLRNEWRLEVNTDEITANIFNECCLFVIAYPKAKFSQNEIDHLKHFIDDGNNVLVLMNEGGEQAADTNINFLLEQYDIACNNDSVIRTAFYKYLDPKEALIANGVLNRALTSIAGKLTHSNDEEINSLGLQFVYPYGATLNVGRKSTAVLSTGSVCYPNNRPICAFHQTEKGGKLIVIGSVHIFTDQYFEKEENSKIWDVIMKYVTEGFALNAVDSKEPDLMDAHSIPDHIYLSEKIKVCLQEGEYEMNQSSDFLKYFDISLYTMDLSIWPKTIRAFEQLGLKHEPLSLIVPQFEVPQPPLAPAVFPPNFRELPPPRLELFDLDEMFSSSDVRLAQLTNKCEESDLEYFLKEAGEIYEITKCLPENDRGAKKVLEFVLYQLAEFKKFNQEKDDIYVDLKRISDDEPIEGDDGQYFSDIDEYDDMN</sequence>
<dbReference type="GO" id="GO:0005929">
    <property type="term" value="C:cilium"/>
    <property type="evidence" value="ECO:0007669"/>
    <property type="project" value="TreeGrafter"/>
</dbReference>
<dbReference type="Proteomes" id="UP000050640">
    <property type="component" value="Unplaced"/>
</dbReference>
<dbReference type="PANTHER" id="PTHR12969:SF7">
    <property type="entry name" value="INTRAFLAGELLAR TRANSPORT PROTEIN 52 HOMOLOG"/>
    <property type="match status" value="1"/>
</dbReference>
<dbReference type="CDD" id="cd23683">
    <property type="entry name" value="IFT52_CTD"/>
    <property type="match status" value="1"/>
</dbReference>
<dbReference type="GO" id="GO:0060271">
    <property type="term" value="P:cilium assembly"/>
    <property type="evidence" value="ECO:0007669"/>
    <property type="project" value="TreeGrafter"/>
</dbReference>
<feature type="domain" description="IFT52 central" evidence="2">
    <location>
        <begin position="289"/>
        <end position="372"/>
    </location>
</feature>
<dbReference type="GO" id="GO:0030992">
    <property type="term" value="C:intraciliary transport particle B"/>
    <property type="evidence" value="ECO:0007669"/>
    <property type="project" value="TreeGrafter"/>
</dbReference>
<feature type="domain" description="IFT52 GIFT" evidence="3">
    <location>
        <begin position="35"/>
        <end position="272"/>
    </location>
</feature>
<proteinExistence type="predicted"/>
<dbReference type="Pfam" id="PF23355">
    <property type="entry name" value="IFT52_GIFT"/>
    <property type="match status" value="1"/>
</dbReference>
<reference evidence="5" key="1">
    <citation type="submission" date="2017-02" db="UniProtKB">
        <authorList>
            <consortium name="WormBaseParasite"/>
        </authorList>
    </citation>
    <scope>IDENTIFICATION</scope>
</reference>
<keyword evidence="4" id="KW-1185">Reference proteome</keyword>
<evidence type="ECO:0000313" key="5">
    <source>
        <dbReference type="WBParaSite" id="EEL_0000148801-mRNA-1"/>
    </source>
</evidence>
<evidence type="ECO:0000259" key="2">
    <source>
        <dbReference type="Pfam" id="PF23352"/>
    </source>
</evidence>
<dbReference type="Gene3D" id="6.10.250.2800">
    <property type="match status" value="1"/>
</dbReference>
<accession>A0A0R3RJ30</accession>
<dbReference type="GO" id="GO:0042073">
    <property type="term" value="P:intraciliary transport"/>
    <property type="evidence" value="ECO:0007669"/>
    <property type="project" value="TreeGrafter"/>
</dbReference>
<dbReference type="STRING" id="1147741.A0A0R3RJ30"/>
<dbReference type="Pfam" id="PF23352">
    <property type="entry name" value="IFT52_central"/>
    <property type="match status" value="1"/>
</dbReference>
<dbReference type="InterPro" id="IPR055460">
    <property type="entry name" value="IFT52_central"/>
</dbReference>
<name>A0A0R3RJ30_9BILA</name>
<organism evidence="4 5">
    <name type="scientific">Elaeophora elaphi</name>
    <dbReference type="NCBI Taxonomy" id="1147741"/>
    <lineage>
        <taxon>Eukaryota</taxon>
        <taxon>Metazoa</taxon>
        <taxon>Ecdysozoa</taxon>
        <taxon>Nematoda</taxon>
        <taxon>Chromadorea</taxon>
        <taxon>Rhabditida</taxon>
        <taxon>Spirurina</taxon>
        <taxon>Spiruromorpha</taxon>
        <taxon>Filarioidea</taxon>
        <taxon>Onchocercidae</taxon>
        <taxon>Elaeophora</taxon>
    </lineage>
</organism>
<dbReference type="InterPro" id="IPR048643">
    <property type="entry name" value="Itf52_C"/>
</dbReference>
<protein>
    <submittedName>
        <fullName evidence="5">Intraflagellar transport protein 52 homolog</fullName>
    </submittedName>
</protein>
<dbReference type="Pfam" id="PF21178">
    <property type="entry name" value="Itf52_C"/>
    <property type="match status" value="1"/>
</dbReference>
<dbReference type="GO" id="GO:0005814">
    <property type="term" value="C:centriole"/>
    <property type="evidence" value="ECO:0007669"/>
    <property type="project" value="TreeGrafter"/>
</dbReference>
<dbReference type="InterPro" id="IPR039975">
    <property type="entry name" value="IFT52"/>
</dbReference>
<evidence type="ECO:0000259" key="1">
    <source>
        <dbReference type="Pfam" id="PF21178"/>
    </source>
</evidence>
<dbReference type="PANTHER" id="PTHR12969">
    <property type="entry name" value="NGD5/OSM-6/IFT52"/>
    <property type="match status" value="1"/>
</dbReference>
<evidence type="ECO:0000259" key="3">
    <source>
        <dbReference type="Pfam" id="PF23355"/>
    </source>
</evidence>
<evidence type="ECO:0000313" key="4">
    <source>
        <dbReference type="Proteomes" id="UP000050640"/>
    </source>
</evidence>
<feature type="domain" description="Intraflagellar transport protein 52 C-terminal" evidence="1">
    <location>
        <begin position="383"/>
        <end position="434"/>
    </location>
</feature>